<evidence type="ECO:0000313" key="1">
    <source>
        <dbReference type="EMBL" id="RKO93955.1"/>
    </source>
</evidence>
<dbReference type="EMBL" id="KZ994059">
    <property type="protein sequence ID" value="RKO93955.1"/>
    <property type="molecule type" value="Genomic_DNA"/>
</dbReference>
<keyword evidence="2" id="KW-1185">Reference proteome</keyword>
<sequence length="253" mass="28968">MSSQKKFLAIESLFKDLSEKNIVNNPLNFKAMKPTVRIRDYTDKDVVDILNLEKATLMMVPWKRKCESNTRTRIDRILLCVFPHAPVQMLSCWGKVLLKWENGNKALRGLLTTSWDATDEAPSVMRPGAASNIWQIVAYCGIVPKSSIPHRKNYASVYGFLTNGSFRDFIQINNHSQVWKANVEGVANARTWLDLILDCARKSEPNATPTMSVEDLRNKLERFHVVVQRFKIKEEELKVQDEGKGVEQLHHLS</sequence>
<accession>A0A4P9WNT7</accession>
<protein>
    <submittedName>
        <fullName evidence="1">Uncharacterized protein</fullName>
    </submittedName>
</protein>
<name>A0A4P9WNT7_9FUNG</name>
<proteinExistence type="predicted"/>
<gene>
    <name evidence="1" type="ORF">BDK51DRAFT_30379</name>
</gene>
<evidence type="ECO:0000313" key="2">
    <source>
        <dbReference type="Proteomes" id="UP000269721"/>
    </source>
</evidence>
<reference evidence="2" key="1">
    <citation type="journal article" date="2018" name="Nat. Microbiol.">
        <title>Leveraging single-cell genomics to expand the fungal tree of life.</title>
        <authorList>
            <person name="Ahrendt S.R."/>
            <person name="Quandt C.A."/>
            <person name="Ciobanu D."/>
            <person name="Clum A."/>
            <person name="Salamov A."/>
            <person name="Andreopoulos B."/>
            <person name="Cheng J.F."/>
            <person name="Woyke T."/>
            <person name="Pelin A."/>
            <person name="Henrissat B."/>
            <person name="Reynolds N.K."/>
            <person name="Benny G.L."/>
            <person name="Smith M.E."/>
            <person name="James T.Y."/>
            <person name="Grigoriev I.V."/>
        </authorList>
    </citation>
    <scope>NUCLEOTIDE SEQUENCE [LARGE SCALE GENOMIC DNA]</scope>
</reference>
<dbReference type="Proteomes" id="UP000269721">
    <property type="component" value="Unassembled WGS sequence"/>
</dbReference>
<dbReference type="AlphaFoldDB" id="A0A4P9WNT7"/>
<organism evidence="1 2">
    <name type="scientific">Blyttiomyces helicus</name>
    <dbReference type="NCBI Taxonomy" id="388810"/>
    <lineage>
        <taxon>Eukaryota</taxon>
        <taxon>Fungi</taxon>
        <taxon>Fungi incertae sedis</taxon>
        <taxon>Chytridiomycota</taxon>
        <taxon>Chytridiomycota incertae sedis</taxon>
        <taxon>Chytridiomycetes</taxon>
        <taxon>Chytridiomycetes incertae sedis</taxon>
        <taxon>Blyttiomyces</taxon>
    </lineage>
</organism>